<gene>
    <name evidence="1" type="ORF">FHW36_10958</name>
</gene>
<sequence length="48" mass="5453">MVYGVPDKRPFSVCPAIINSLYYSGKSIIVFMTGQLRKFAGSHFLCYF</sequence>
<accession>A0A561PAW0</accession>
<dbReference type="EMBL" id="VIWO01000009">
    <property type="protein sequence ID" value="TWF35271.1"/>
    <property type="molecule type" value="Genomic_DNA"/>
</dbReference>
<name>A0A561PAW0_9BACT</name>
<reference evidence="1 2" key="1">
    <citation type="submission" date="2019-06" db="EMBL/GenBank/DDBJ databases">
        <title>Sorghum-associated microbial communities from plants grown in Nebraska, USA.</title>
        <authorList>
            <person name="Schachtman D."/>
        </authorList>
    </citation>
    <scope>NUCLEOTIDE SEQUENCE [LARGE SCALE GENOMIC DNA]</scope>
    <source>
        <strain evidence="1 2">1209</strain>
    </source>
</reference>
<evidence type="ECO:0000313" key="1">
    <source>
        <dbReference type="EMBL" id="TWF35271.1"/>
    </source>
</evidence>
<comment type="caution">
    <text evidence="1">The sequence shown here is derived from an EMBL/GenBank/DDBJ whole genome shotgun (WGS) entry which is preliminary data.</text>
</comment>
<dbReference type="Proteomes" id="UP000320811">
    <property type="component" value="Unassembled WGS sequence"/>
</dbReference>
<protein>
    <submittedName>
        <fullName evidence="1">Uncharacterized protein</fullName>
    </submittedName>
</protein>
<organism evidence="1 2">
    <name type="scientific">Chitinophaga polysaccharea</name>
    <dbReference type="NCBI Taxonomy" id="1293035"/>
    <lineage>
        <taxon>Bacteria</taxon>
        <taxon>Pseudomonadati</taxon>
        <taxon>Bacteroidota</taxon>
        <taxon>Chitinophagia</taxon>
        <taxon>Chitinophagales</taxon>
        <taxon>Chitinophagaceae</taxon>
        <taxon>Chitinophaga</taxon>
    </lineage>
</organism>
<keyword evidence="2" id="KW-1185">Reference proteome</keyword>
<dbReference type="AlphaFoldDB" id="A0A561PAW0"/>
<proteinExistence type="predicted"/>
<evidence type="ECO:0000313" key="2">
    <source>
        <dbReference type="Proteomes" id="UP000320811"/>
    </source>
</evidence>